<evidence type="ECO:0000256" key="1">
    <source>
        <dbReference type="ARBA" id="ARBA00022729"/>
    </source>
</evidence>
<dbReference type="Gene3D" id="2.40.40.10">
    <property type="entry name" value="RlpA-like domain"/>
    <property type="match status" value="1"/>
</dbReference>
<keyword evidence="2" id="KW-0812">Transmembrane</keyword>
<dbReference type="GO" id="GO:0004553">
    <property type="term" value="F:hydrolase activity, hydrolyzing O-glycosyl compounds"/>
    <property type="evidence" value="ECO:0007669"/>
    <property type="project" value="InterPro"/>
</dbReference>
<dbReference type="SUPFAM" id="SSF50685">
    <property type="entry name" value="Barwin-like endoglucanases"/>
    <property type="match status" value="1"/>
</dbReference>
<evidence type="ECO:0000313" key="4">
    <source>
        <dbReference type="EMBL" id="TCS80175.1"/>
    </source>
</evidence>
<organism evidence="4 5">
    <name type="scientific">Tepidibacillus fermentans</name>
    <dbReference type="NCBI Taxonomy" id="1281767"/>
    <lineage>
        <taxon>Bacteria</taxon>
        <taxon>Bacillati</taxon>
        <taxon>Bacillota</taxon>
        <taxon>Bacilli</taxon>
        <taxon>Bacillales</taxon>
        <taxon>Bacillaceae</taxon>
        <taxon>Tepidibacillus</taxon>
    </lineage>
</organism>
<dbReference type="PROSITE" id="PS51109">
    <property type="entry name" value="G5"/>
    <property type="match status" value="1"/>
</dbReference>
<keyword evidence="2" id="KW-1133">Transmembrane helix</keyword>
<dbReference type="Gene3D" id="2.20.230.10">
    <property type="entry name" value="Resuscitation-promoting factor rpfb"/>
    <property type="match status" value="1"/>
</dbReference>
<keyword evidence="1" id="KW-0732">Signal</keyword>
<dbReference type="GO" id="GO:0009254">
    <property type="term" value="P:peptidoglycan turnover"/>
    <property type="evidence" value="ECO:0007669"/>
    <property type="project" value="InterPro"/>
</dbReference>
<dbReference type="SMART" id="SM01208">
    <property type="entry name" value="G5"/>
    <property type="match status" value="1"/>
</dbReference>
<dbReference type="Pfam" id="PF06725">
    <property type="entry name" value="3D"/>
    <property type="match status" value="1"/>
</dbReference>
<dbReference type="PANTHER" id="PTHR39160:SF4">
    <property type="entry name" value="RESUSCITATION-PROMOTING FACTOR RPFB"/>
    <property type="match status" value="1"/>
</dbReference>
<evidence type="ECO:0000256" key="2">
    <source>
        <dbReference type="SAM" id="Phobius"/>
    </source>
</evidence>
<evidence type="ECO:0000259" key="3">
    <source>
        <dbReference type="PROSITE" id="PS51109"/>
    </source>
</evidence>
<feature type="domain" description="G5" evidence="3">
    <location>
        <begin position="160"/>
        <end position="240"/>
    </location>
</feature>
<dbReference type="PANTHER" id="PTHR39160">
    <property type="entry name" value="CELL WALL-BINDING PROTEIN YOCH"/>
    <property type="match status" value="1"/>
</dbReference>
<proteinExistence type="predicted"/>
<dbReference type="EMBL" id="SMAB01000018">
    <property type="protein sequence ID" value="TCS80175.1"/>
    <property type="molecule type" value="Genomic_DNA"/>
</dbReference>
<dbReference type="GO" id="GO:0019867">
    <property type="term" value="C:outer membrane"/>
    <property type="evidence" value="ECO:0007669"/>
    <property type="project" value="InterPro"/>
</dbReference>
<accession>A0A4R3KB04</accession>
<dbReference type="InterPro" id="IPR051933">
    <property type="entry name" value="Resuscitation_pf_RpfB"/>
</dbReference>
<sequence length="349" mass="39452">MGKLFQKTAIPKSVVIPTFPFLKKKRWVILLSVVFVLIFVTTWYVLGRNKEITLIIDGQAKRVETSQKIVQDLLIEQRISFKTEDRLSVPLKSRLKDGQTIRVDHAKSISLNIAGEQKEVLTTAKTVGELLKQQKITLGKLDKVTPTIQSPITPQMEVIVTRIEKKIVQTEEDIPFGYVRKADTNLPKGKEKVLTKGKKGKVIKFVEITYENGKEVEKKLLKQDIVQPKNDQIVAYGTRIDRSIVSRGGFTFRPRETLTNVTITQYSGGSYTYLGTRPTPGRTIAVDPNVIPLGWWVYIEGFGFRRAEDIGGSVKGNIIDIYVSSRESAISYGIRYGYKVYVIGPNRPY</sequence>
<keyword evidence="2" id="KW-0472">Membrane</keyword>
<feature type="transmembrane region" description="Helical" evidence="2">
    <location>
        <begin position="27"/>
        <end position="46"/>
    </location>
</feature>
<dbReference type="Pfam" id="PF07501">
    <property type="entry name" value="G5"/>
    <property type="match status" value="1"/>
</dbReference>
<dbReference type="Pfam" id="PF03990">
    <property type="entry name" value="DUF348"/>
    <property type="match status" value="2"/>
</dbReference>
<reference evidence="4 5" key="1">
    <citation type="submission" date="2019-03" db="EMBL/GenBank/DDBJ databases">
        <title>Genomic Encyclopedia of Type Strains, Phase IV (KMG-IV): sequencing the most valuable type-strain genomes for metagenomic binning, comparative biology and taxonomic classification.</title>
        <authorList>
            <person name="Goeker M."/>
        </authorList>
    </citation>
    <scope>NUCLEOTIDE SEQUENCE [LARGE SCALE GENOMIC DNA]</scope>
    <source>
        <strain evidence="4 5">DSM 23802</strain>
    </source>
</reference>
<name>A0A4R3KB04_9BACI</name>
<dbReference type="Proteomes" id="UP000295788">
    <property type="component" value="Unassembled WGS sequence"/>
</dbReference>
<dbReference type="AlphaFoldDB" id="A0A4R3KB04"/>
<dbReference type="InterPro" id="IPR036908">
    <property type="entry name" value="RlpA-like_sf"/>
</dbReference>
<dbReference type="InterPro" id="IPR010611">
    <property type="entry name" value="3D_dom"/>
</dbReference>
<dbReference type="InterPro" id="IPR007137">
    <property type="entry name" value="DUF348"/>
</dbReference>
<keyword evidence="5" id="KW-1185">Reference proteome</keyword>
<dbReference type="RefSeq" id="WP_132769953.1">
    <property type="nucleotide sequence ID" value="NZ_SMAB01000018.1"/>
</dbReference>
<dbReference type="InterPro" id="IPR011098">
    <property type="entry name" value="G5_dom"/>
</dbReference>
<dbReference type="CDD" id="cd14667">
    <property type="entry name" value="3D_containing_proteins"/>
    <property type="match status" value="1"/>
</dbReference>
<gene>
    <name evidence="4" type="ORF">EDD72_11850</name>
</gene>
<dbReference type="InterPro" id="IPR059180">
    <property type="entry name" value="3D_YorM"/>
</dbReference>
<comment type="caution">
    <text evidence="4">The sequence shown here is derived from an EMBL/GenBank/DDBJ whole genome shotgun (WGS) entry which is preliminary data.</text>
</comment>
<protein>
    <submittedName>
        <fullName evidence="4">Uncharacterized protein DUF348</fullName>
    </submittedName>
</protein>
<dbReference type="OrthoDB" id="9798935at2"/>
<evidence type="ECO:0000313" key="5">
    <source>
        <dbReference type="Proteomes" id="UP000295788"/>
    </source>
</evidence>